<dbReference type="AlphaFoldDB" id="A0A248VYV6"/>
<geneLocation type="plasmid" evidence="2 3">
    <name>pBN2</name>
</geneLocation>
<accession>A0A248VYV6</accession>
<dbReference type="SUPFAM" id="SSF47240">
    <property type="entry name" value="Ferritin-like"/>
    <property type="match status" value="1"/>
</dbReference>
<sequence length="78" mass="8360">MVAAEAMVFIEQEGTDMQVTDPVCGMPLEIGKAAANEVWQGQKYYFCSGSCHDKFRAAPDRYAGKVGDKGKPAGSSAR</sequence>
<dbReference type="InterPro" id="IPR012348">
    <property type="entry name" value="RNR-like"/>
</dbReference>
<reference evidence="2 3" key="1">
    <citation type="submission" date="2017-08" db="EMBL/GenBank/DDBJ databases">
        <title>Identification and genetic characteristics of simultaneous BTEX- and naphthalene-degrading Paraburkholderia sp. BN5 isolated from petroleum-contaminated soil.</title>
        <authorList>
            <person name="Lee Y."/>
            <person name="Jeon C.O."/>
        </authorList>
    </citation>
    <scope>NUCLEOTIDE SEQUENCE [LARGE SCALE GENOMIC DNA]</scope>
    <source>
        <strain evidence="2 3">BN5</strain>
        <plasmid evidence="2 3">pBN2</plasmid>
    </source>
</reference>
<proteinExistence type="predicted"/>
<keyword evidence="2" id="KW-0614">Plasmid</keyword>
<keyword evidence="3" id="KW-1185">Reference proteome</keyword>
<protein>
    <submittedName>
        <fullName evidence="2">YHS domain-containing protein</fullName>
    </submittedName>
</protein>
<dbReference type="Proteomes" id="UP000215158">
    <property type="component" value="Plasmid pBN2"/>
</dbReference>
<evidence type="ECO:0000259" key="1">
    <source>
        <dbReference type="SMART" id="SM00746"/>
    </source>
</evidence>
<name>A0A248VYV6_9BURK</name>
<evidence type="ECO:0000313" key="3">
    <source>
        <dbReference type="Proteomes" id="UP000215158"/>
    </source>
</evidence>
<dbReference type="EMBL" id="CP022992">
    <property type="protein sequence ID" value="ASW03712.1"/>
    <property type="molecule type" value="Genomic_DNA"/>
</dbReference>
<dbReference type="InterPro" id="IPR007029">
    <property type="entry name" value="YHS_dom"/>
</dbReference>
<dbReference type="SMART" id="SM00746">
    <property type="entry name" value="TRASH"/>
    <property type="match status" value="1"/>
</dbReference>
<dbReference type="Gene3D" id="1.10.620.20">
    <property type="entry name" value="Ribonucleotide Reductase, subunit A"/>
    <property type="match status" value="1"/>
</dbReference>
<dbReference type="InterPro" id="IPR009078">
    <property type="entry name" value="Ferritin-like_SF"/>
</dbReference>
<dbReference type="OrthoDB" id="9793685at2"/>
<dbReference type="InterPro" id="IPR011017">
    <property type="entry name" value="TRASH_dom"/>
</dbReference>
<dbReference type="Pfam" id="PF04945">
    <property type="entry name" value="YHS"/>
    <property type="match status" value="1"/>
</dbReference>
<dbReference type="KEGG" id="parb:CJU94_36565"/>
<dbReference type="GO" id="GO:0016491">
    <property type="term" value="F:oxidoreductase activity"/>
    <property type="evidence" value="ECO:0007669"/>
    <property type="project" value="InterPro"/>
</dbReference>
<organism evidence="2 3">
    <name type="scientific">Paraburkholderia aromaticivorans</name>
    <dbReference type="NCBI Taxonomy" id="2026199"/>
    <lineage>
        <taxon>Bacteria</taxon>
        <taxon>Pseudomonadati</taxon>
        <taxon>Pseudomonadota</taxon>
        <taxon>Betaproteobacteria</taxon>
        <taxon>Burkholderiales</taxon>
        <taxon>Burkholderiaceae</taxon>
        <taxon>Paraburkholderia</taxon>
    </lineage>
</organism>
<feature type="domain" description="TRASH" evidence="1">
    <location>
        <begin position="21"/>
        <end position="59"/>
    </location>
</feature>
<gene>
    <name evidence="2" type="ORF">CJU94_36565</name>
</gene>
<evidence type="ECO:0000313" key="2">
    <source>
        <dbReference type="EMBL" id="ASW03712.1"/>
    </source>
</evidence>